<dbReference type="EMBL" id="BSDD01000003">
    <property type="protein sequence ID" value="GLH70347.1"/>
    <property type="molecule type" value="Genomic_DNA"/>
</dbReference>
<feature type="signal peptide" evidence="1">
    <location>
        <begin position="1"/>
        <end position="16"/>
    </location>
</feature>
<organism evidence="2 3">
    <name type="scientific">Geothrix rubra</name>
    <dbReference type="NCBI Taxonomy" id="2927977"/>
    <lineage>
        <taxon>Bacteria</taxon>
        <taxon>Pseudomonadati</taxon>
        <taxon>Acidobacteriota</taxon>
        <taxon>Holophagae</taxon>
        <taxon>Holophagales</taxon>
        <taxon>Holophagaceae</taxon>
        <taxon>Geothrix</taxon>
    </lineage>
</organism>
<gene>
    <name evidence="2" type="ORF">GETHPA_18800</name>
</gene>
<protein>
    <recommendedName>
        <fullName evidence="4">Outer membrane protein beta-barrel domain-containing protein</fullName>
    </recommendedName>
</protein>
<name>A0ABQ5Q6N5_9BACT</name>
<evidence type="ECO:0008006" key="4">
    <source>
        <dbReference type="Google" id="ProtNLM"/>
    </source>
</evidence>
<accession>A0ABQ5Q6N5</accession>
<dbReference type="Proteomes" id="UP001165089">
    <property type="component" value="Unassembled WGS sequence"/>
</dbReference>
<keyword evidence="3" id="KW-1185">Reference proteome</keyword>
<reference evidence="2 3" key="1">
    <citation type="journal article" date="2023" name="Antonie Van Leeuwenhoek">
        <title>Mesoterricola silvestris gen. nov., sp. nov., Mesoterricola sediminis sp. nov., Geothrix oryzae sp. nov., Geothrix edaphica sp. nov., Geothrix rubra sp. nov., and Geothrix limicola sp. nov., six novel members of Acidobacteriota isolated from soils.</title>
        <authorList>
            <person name="Itoh H."/>
            <person name="Sugisawa Y."/>
            <person name="Mise K."/>
            <person name="Xu Z."/>
            <person name="Kuniyasu M."/>
            <person name="Ushijima N."/>
            <person name="Kawano K."/>
            <person name="Kobayashi E."/>
            <person name="Shiratori Y."/>
            <person name="Masuda Y."/>
            <person name="Senoo K."/>
        </authorList>
    </citation>
    <scope>NUCLEOTIDE SEQUENCE [LARGE SCALE GENOMIC DNA]</scope>
    <source>
        <strain evidence="2 3">Red803</strain>
    </source>
</reference>
<keyword evidence="1" id="KW-0732">Signal</keyword>
<comment type="caution">
    <text evidence="2">The sequence shown here is derived from an EMBL/GenBank/DDBJ whole genome shotgun (WGS) entry which is preliminary data.</text>
</comment>
<evidence type="ECO:0000256" key="1">
    <source>
        <dbReference type="SAM" id="SignalP"/>
    </source>
</evidence>
<evidence type="ECO:0000313" key="3">
    <source>
        <dbReference type="Proteomes" id="UP001165089"/>
    </source>
</evidence>
<dbReference type="SUPFAM" id="SSF56925">
    <property type="entry name" value="OMPA-like"/>
    <property type="match status" value="1"/>
</dbReference>
<evidence type="ECO:0000313" key="2">
    <source>
        <dbReference type="EMBL" id="GLH70347.1"/>
    </source>
</evidence>
<proteinExistence type="predicted"/>
<dbReference type="InterPro" id="IPR011250">
    <property type="entry name" value="OMP/PagP_B-barrel"/>
</dbReference>
<feature type="chain" id="PRO_5046932247" description="Outer membrane protein beta-barrel domain-containing protein" evidence="1">
    <location>
        <begin position="17"/>
        <end position="173"/>
    </location>
</feature>
<dbReference type="Gene3D" id="2.40.160.20">
    <property type="match status" value="1"/>
</dbReference>
<dbReference type="RefSeq" id="WP_285725002.1">
    <property type="nucleotide sequence ID" value="NZ_BSDD01000003.1"/>
</dbReference>
<sequence length="173" mass="17871">MRRLLPLLLAALPLCAQDAALGVRVQGVIPMGDLRDLTDGQVGIGAGGFVEIPVGEAFRLRPTVGGQYFPKKVSASLGGAEVTVSSVDFMLDALWFPGESTDHGPYLVGGAGGQMWRVSPTGAAATSHTRLGVSGGIGYQLTPHIAAEARAFWSPVEPTLTATGLSLGGVLRF</sequence>